<keyword evidence="3" id="KW-0732">Signal</keyword>
<protein>
    <submittedName>
        <fullName evidence="4">Uncharacterized protein</fullName>
    </submittedName>
</protein>
<keyword evidence="2" id="KW-0472">Membrane</keyword>
<evidence type="ECO:0000256" key="2">
    <source>
        <dbReference type="SAM" id="Phobius"/>
    </source>
</evidence>
<evidence type="ECO:0000256" key="1">
    <source>
        <dbReference type="SAM" id="MobiDB-lite"/>
    </source>
</evidence>
<name>A0A1Y2HBH5_9FUNG</name>
<keyword evidence="2" id="KW-0812">Transmembrane</keyword>
<accession>A0A1Y2HBH5</accession>
<organism evidence="4 5">
    <name type="scientific">Catenaria anguillulae PL171</name>
    <dbReference type="NCBI Taxonomy" id="765915"/>
    <lineage>
        <taxon>Eukaryota</taxon>
        <taxon>Fungi</taxon>
        <taxon>Fungi incertae sedis</taxon>
        <taxon>Blastocladiomycota</taxon>
        <taxon>Blastocladiomycetes</taxon>
        <taxon>Blastocladiales</taxon>
        <taxon>Catenariaceae</taxon>
        <taxon>Catenaria</taxon>
    </lineage>
</organism>
<proteinExistence type="predicted"/>
<comment type="caution">
    <text evidence="4">The sequence shown here is derived from an EMBL/GenBank/DDBJ whole genome shotgun (WGS) entry which is preliminary data.</text>
</comment>
<evidence type="ECO:0000256" key="3">
    <source>
        <dbReference type="SAM" id="SignalP"/>
    </source>
</evidence>
<dbReference type="EMBL" id="MCFL01000085">
    <property type="protein sequence ID" value="ORZ30412.1"/>
    <property type="molecule type" value="Genomic_DNA"/>
</dbReference>
<feature type="compositionally biased region" description="Polar residues" evidence="1">
    <location>
        <begin position="32"/>
        <end position="41"/>
    </location>
</feature>
<dbReference type="AlphaFoldDB" id="A0A1Y2HBH5"/>
<feature type="chain" id="PRO_5012756582" evidence="3">
    <location>
        <begin position="16"/>
        <end position="163"/>
    </location>
</feature>
<feature type="signal peptide" evidence="3">
    <location>
        <begin position="1"/>
        <end position="15"/>
    </location>
</feature>
<reference evidence="4 5" key="1">
    <citation type="submission" date="2016-07" db="EMBL/GenBank/DDBJ databases">
        <title>Pervasive Adenine N6-methylation of Active Genes in Fungi.</title>
        <authorList>
            <consortium name="DOE Joint Genome Institute"/>
            <person name="Mondo S.J."/>
            <person name="Dannebaum R.O."/>
            <person name="Kuo R.C."/>
            <person name="Labutti K."/>
            <person name="Haridas S."/>
            <person name="Kuo A."/>
            <person name="Salamov A."/>
            <person name="Ahrendt S.R."/>
            <person name="Lipzen A."/>
            <person name="Sullivan W."/>
            <person name="Andreopoulos W.B."/>
            <person name="Clum A."/>
            <person name="Lindquist E."/>
            <person name="Daum C."/>
            <person name="Ramamoorthy G.K."/>
            <person name="Gryganskyi A."/>
            <person name="Culley D."/>
            <person name="Magnuson J.K."/>
            <person name="James T.Y."/>
            <person name="O'Malley M.A."/>
            <person name="Stajich J.E."/>
            <person name="Spatafora J.W."/>
            <person name="Visel A."/>
            <person name="Grigoriev I.V."/>
        </authorList>
    </citation>
    <scope>NUCLEOTIDE SEQUENCE [LARGE SCALE GENOMIC DNA]</scope>
    <source>
        <strain evidence="4 5">PL171</strain>
    </source>
</reference>
<evidence type="ECO:0000313" key="4">
    <source>
        <dbReference type="EMBL" id="ORZ30412.1"/>
    </source>
</evidence>
<dbReference type="Proteomes" id="UP000193411">
    <property type="component" value="Unassembled WGS sequence"/>
</dbReference>
<feature type="transmembrane region" description="Helical" evidence="2">
    <location>
        <begin position="81"/>
        <end position="100"/>
    </location>
</feature>
<evidence type="ECO:0000313" key="5">
    <source>
        <dbReference type="Proteomes" id="UP000193411"/>
    </source>
</evidence>
<gene>
    <name evidence="4" type="ORF">BCR44DRAFT_1444859</name>
</gene>
<feature type="compositionally biased region" description="Polar residues" evidence="1">
    <location>
        <begin position="56"/>
        <end position="69"/>
    </location>
</feature>
<feature type="region of interest" description="Disordered" evidence="1">
    <location>
        <begin position="32"/>
        <end position="69"/>
    </location>
</feature>
<keyword evidence="2" id="KW-1133">Transmembrane helix</keyword>
<keyword evidence="5" id="KW-1185">Reference proteome</keyword>
<sequence>MLITMSLWSLKIAFGSFKSPGSEGDVAIVSMSPTSVHSPGQPTAAGENSPGHGTHSAASTHGSVNEPSTNPQMALGRTFKVLTMCILSYWIMFLVIIALFRPFPIHSTAITCTLVALAVATEASFEWLVVQSAKVGNGASAMLSRMGTKSAIMSLTVSKSAAV</sequence>